<feature type="region of interest" description="Disordered" evidence="1">
    <location>
        <begin position="38"/>
        <end position="61"/>
    </location>
</feature>
<evidence type="ECO:0000313" key="3">
    <source>
        <dbReference type="Proteomes" id="UP000199467"/>
    </source>
</evidence>
<gene>
    <name evidence="2" type="ORF">SAMN05216576_111127</name>
</gene>
<evidence type="ECO:0000313" key="2">
    <source>
        <dbReference type="EMBL" id="SDD14054.1"/>
    </source>
</evidence>
<dbReference type="Proteomes" id="UP000199467">
    <property type="component" value="Unassembled WGS sequence"/>
</dbReference>
<dbReference type="AlphaFoldDB" id="A0A1G6SBL8"/>
<organism evidence="2 3">
    <name type="scientific">Ectopseudomonas chengduensis</name>
    <dbReference type="NCBI Taxonomy" id="489632"/>
    <lineage>
        <taxon>Bacteria</taxon>
        <taxon>Pseudomonadati</taxon>
        <taxon>Pseudomonadota</taxon>
        <taxon>Gammaproteobacteria</taxon>
        <taxon>Pseudomonadales</taxon>
        <taxon>Pseudomonadaceae</taxon>
        <taxon>Ectopseudomonas</taxon>
    </lineage>
</organism>
<feature type="compositionally biased region" description="Basic and acidic residues" evidence="1">
    <location>
        <begin position="39"/>
        <end position="54"/>
    </location>
</feature>
<evidence type="ECO:0000256" key="1">
    <source>
        <dbReference type="SAM" id="MobiDB-lite"/>
    </source>
</evidence>
<name>A0A1G6SBL8_9GAMM</name>
<proteinExistence type="predicted"/>
<protein>
    <submittedName>
        <fullName evidence="2">Uncharacterized protein</fullName>
    </submittedName>
</protein>
<dbReference type="EMBL" id="FMZQ01000011">
    <property type="protein sequence ID" value="SDD14054.1"/>
    <property type="molecule type" value="Genomic_DNA"/>
</dbReference>
<accession>A0A1G6SBL8</accession>
<reference evidence="3" key="1">
    <citation type="submission" date="2016-10" db="EMBL/GenBank/DDBJ databases">
        <authorList>
            <person name="Varghese N."/>
            <person name="Submissions S."/>
        </authorList>
    </citation>
    <scope>NUCLEOTIDE SEQUENCE [LARGE SCALE GENOMIC DNA]</scope>
    <source>
        <strain evidence="3">DSM 26382</strain>
    </source>
</reference>
<sequence length="94" mass="10693">MLEMCYLIAALISCNFGMNPLYLGPRHIVLVNRDRNRRKNADDRNHDHQFDKGEASTPTHNLHLHDDIETTLIQTAFEKECPAQGGAFFVAAQK</sequence>
<keyword evidence="3" id="KW-1185">Reference proteome</keyword>